<organism evidence="2 3">
    <name type="scientific">Fictibacillus barbaricus</name>
    <dbReference type="NCBI Taxonomy" id="182136"/>
    <lineage>
        <taxon>Bacteria</taxon>
        <taxon>Bacillati</taxon>
        <taxon>Bacillota</taxon>
        <taxon>Bacilli</taxon>
        <taxon>Bacillales</taxon>
        <taxon>Fictibacillaceae</taxon>
        <taxon>Fictibacillus</taxon>
    </lineage>
</organism>
<evidence type="ECO:0000256" key="1">
    <source>
        <dbReference type="SAM" id="MobiDB-lite"/>
    </source>
</evidence>
<evidence type="ECO:0000313" key="3">
    <source>
        <dbReference type="Proteomes" id="UP001258181"/>
    </source>
</evidence>
<proteinExistence type="predicted"/>
<reference evidence="2 3" key="1">
    <citation type="submission" date="2023-07" db="EMBL/GenBank/DDBJ databases">
        <title>Sorghum-associated microbial communities from plants grown in Nebraska, USA.</title>
        <authorList>
            <person name="Schachtman D."/>
        </authorList>
    </citation>
    <scope>NUCLEOTIDE SEQUENCE [LARGE SCALE GENOMIC DNA]</scope>
    <source>
        <strain evidence="2 3">BE211</strain>
    </source>
</reference>
<evidence type="ECO:0000313" key="2">
    <source>
        <dbReference type="EMBL" id="MDR7073995.1"/>
    </source>
</evidence>
<comment type="caution">
    <text evidence="2">The sequence shown here is derived from an EMBL/GenBank/DDBJ whole genome shotgun (WGS) entry which is preliminary data.</text>
</comment>
<gene>
    <name evidence="2" type="ORF">J2X07_002985</name>
</gene>
<evidence type="ECO:0008006" key="4">
    <source>
        <dbReference type="Google" id="ProtNLM"/>
    </source>
</evidence>
<name>A0ABU1U3E8_9BACL</name>
<protein>
    <recommendedName>
        <fullName evidence="4">Phosphatase</fullName>
    </recommendedName>
</protein>
<feature type="region of interest" description="Disordered" evidence="1">
    <location>
        <begin position="22"/>
        <end position="41"/>
    </location>
</feature>
<accession>A0ABU1U3E8</accession>
<dbReference type="EMBL" id="JAVDWA010000005">
    <property type="protein sequence ID" value="MDR7073995.1"/>
    <property type="molecule type" value="Genomic_DNA"/>
</dbReference>
<sequence>MKKLLKLGLLLALILSISLSVPSGSIEGNDREDPPSPIVKA</sequence>
<keyword evidence="3" id="KW-1185">Reference proteome</keyword>
<dbReference type="Proteomes" id="UP001258181">
    <property type="component" value="Unassembled WGS sequence"/>
</dbReference>